<evidence type="ECO:0000259" key="6">
    <source>
        <dbReference type="PROSITE" id="PS51007"/>
    </source>
</evidence>
<dbReference type="Gene3D" id="1.10.760.10">
    <property type="entry name" value="Cytochrome c-like domain"/>
    <property type="match status" value="1"/>
</dbReference>
<evidence type="ECO:0000256" key="3">
    <source>
        <dbReference type="ARBA" id="ARBA00023004"/>
    </source>
</evidence>
<dbReference type="InterPro" id="IPR009056">
    <property type="entry name" value="Cyt_c-like_dom"/>
</dbReference>
<reference evidence="7 8" key="1">
    <citation type="submission" date="2019-01" db="EMBL/GenBank/DDBJ databases">
        <title>Insights into ecological role of a new deltaproteobacterial order Candidatus Sinidesulfobacterales (Sva0485) by metagenomics and metatranscriptomics.</title>
        <authorList>
            <person name="Tan S."/>
            <person name="Liu J."/>
            <person name="Fang Y."/>
            <person name="Hedlund B.P."/>
            <person name="Lian Z.H."/>
            <person name="Huang L.Y."/>
            <person name="Li J.T."/>
            <person name="Huang L.N."/>
            <person name="Li W.J."/>
            <person name="Jiang H.C."/>
            <person name="Dong H.L."/>
            <person name="Shu W.S."/>
        </authorList>
    </citation>
    <scope>NUCLEOTIDE SEQUENCE [LARGE SCALE GENOMIC DNA]</scope>
    <source>
        <strain evidence="7">AP3</strain>
    </source>
</reference>
<keyword evidence="3 4" id="KW-0408">Iron</keyword>
<evidence type="ECO:0000313" key="7">
    <source>
        <dbReference type="EMBL" id="RZD14850.1"/>
    </source>
</evidence>
<keyword evidence="5" id="KW-0472">Membrane</keyword>
<dbReference type="GO" id="GO:0020037">
    <property type="term" value="F:heme binding"/>
    <property type="evidence" value="ECO:0007669"/>
    <property type="project" value="InterPro"/>
</dbReference>
<evidence type="ECO:0000256" key="5">
    <source>
        <dbReference type="SAM" id="Phobius"/>
    </source>
</evidence>
<feature type="domain" description="Cytochrome c" evidence="6">
    <location>
        <begin position="31"/>
        <end position="129"/>
    </location>
</feature>
<evidence type="ECO:0000256" key="1">
    <source>
        <dbReference type="ARBA" id="ARBA00022617"/>
    </source>
</evidence>
<gene>
    <name evidence="7" type="ORF">EVJ47_00770</name>
</gene>
<keyword evidence="5" id="KW-0812">Transmembrane</keyword>
<dbReference type="SUPFAM" id="SSF46626">
    <property type="entry name" value="Cytochrome c"/>
    <property type="match status" value="1"/>
</dbReference>
<dbReference type="Proteomes" id="UP000320813">
    <property type="component" value="Unassembled WGS sequence"/>
</dbReference>
<evidence type="ECO:0000256" key="2">
    <source>
        <dbReference type="ARBA" id="ARBA00022723"/>
    </source>
</evidence>
<dbReference type="EMBL" id="SGBD01000001">
    <property type="protein sequence ID" value="RZD14850.1"/>
    <property type="molecule type" value="Genomic_DNA"/>
</dbReference>
<evidence type="ECO:0000256" key="4">
    <source>
        <dbReference type="PROSITE-ProRule" id="PRU00433"/>
    </source>
</evidence>
<name>A0A519BC49_9DELT</name>
<sequence length="129" mass="14023">MKKGFTIIFIVLVIVIGYIVVHAITAPVKLSAAQLGAELIHSHKNGIDCFACHAINGKGGNVGPDLSKEGALKHSIKWLEVQIATPAKHFKPGSMVKINGKTYMAIMPDHKMLSKKELFELASYLDSLK</sequence>
<comment type="caution">
    <text evidence="7">The sequence shown here is derived from an EMBL/GenBank/DDBJ whole genome shotgun (WGS) entry which is preliminary data.</text>
</comment>
<keyword evidence="5" id="KW-1133">Transmembrane helix</keyword>
<accession>A0A519BC49</accession>
<dbReference type="GO" id="GO:0009055">
    <property type="term" value="F:electron transfer activity"/>
    <property type="evidence" value="ECO:0007669"/>
    <property type="project" value="InterPro"/>
</dbReference>
<evidence type="ECO:0000313" key="8">
    <source>
        <dbReference type="Proteomes" id="UP000320813"/>
    </source>
</evidence>
<feature type="transmembrane region" description="Helical" evidence="5">
    <location>
        <begin position="7"/>
        <end position="25"/>
    </location>
</feature>
<dbReference type="GO" id="GO:0046872">
    <property type="term" value="F:metal ion binding"/>
    <property type="evidence" value="ECO:0007669"/>
    <property type="project" value="UniProtKB-KW"/>
</dbReference>
<dbReference type="InterPro" id="IPR036909">
    <property type="entry name" value="Cyt_c-like_dom_sf"/>
</dbReference>
<dbReference type="Pfam" id="PF00034">
    <property type="entry name" value="Cytochrom_C"/>
    <property type="match status" value="1"/>
</dbReference>
<keyword evidence="2 4" id="KW-0479">Metal-binding</keyword>
<keyword evidence="1 4" id="KW-0349">Heme</keyword>
<dbReference type="PROSITE" id="PS51007">
    <property type="entry name" value="CYTC"/>
    <property type="match status" value="1"/>
</dbReference>
<organism evidence="7 8">
    <name type="scientific">Candidatus Acidulodesulfobacterium ferriphilum</name>
    <dbReference type="NCBI Taxonomy" id="2597223"/>
    <lineage>
        <taxon>Bacteria</taxon>
        <taxon>Deltaproteobacteria</taxon>
        <taxon>Candidatus Acidulodesulfobacterales</taxon>
        <taxon>Candidatus Acidulodesulfobacterium</taxon>
    </lineage>
</organism>
<protein>
    <submittedName>
        <fullName evidence="7">Cytochrome c</fullName>
    </submittedName>
</protein>
<proteinExistence type="predicted"/>
<dbReference type="AlphaFoldDB" id="A0A519BC49"/>